<dbReference type="Proteomes" id="UP000236291">
    <property type="component" value="Unassembled WGS sequence"/>
</dbReference>
<feature type="non-terminal residue" evidence="2">
    <location>
        <position position="1"/>
    </location>
</feature>
<dbReference type="EMBL" id="ASHM01212888">
    <property type="protein sequence ID" value="PNX67620.1"/>
    <property type="molecule type" value="Genomic_DNA"/>
</dbReference>
<reference evidence="2 3" key="2">
    <citation type="journal article" date="2017" name="Front. Plant Sci.">
        <title>Gene Classification and Mining of Molecular Markers Useful in Red Clover (Trifolium pratense) Breeding.</title>
        <authorList>
            <person name="Istvanek J."/>
            <person name="Dluhosova J."/>
            <person name="Dluhos P."/>
            <person name="Patkova L."/>
            <person name="Nedelnik J."/>
            <person name="Repkova J."/>
        </authorList>
    </citation>
    <scope>NUCLEOTIDE SEQUENCE [LARGE SCALE GENOMIC DNA]</scope>
    <source>
        <strain evidence="3">cv. Tatra</strain>
        <tissue evidence="2">Young leaves</tissue>
    </source>
</reference>
<protein>
    <submittedName>
        <fullName evidence="2">Uncharacterized protein</fullName>
    </submittedName>
</protein>
<evidence type="ECO:0000313" key="2">
    <source>
        <dbReference type="EMBL" id="PNX67620.1"/>
    </source>
</evidence>
<sequence>VFSLELSPSSELGVGEAGGVAGSTIGSSGSTSSSSNCGKKL</sequence>
<evidence type="ECO:0000313" key="3">
    <source>
        <dbReference type="Proteomes" id="UP000236291"/>
    </source>
</evidence>
<name>A0A2K3KMX6_TRIPR</name>
<feature type="region of interest" description="Disordered" evidence="1">
    <location>
        <begin position="1"/>
        <end position="41"/>
    </location>
</feature>
<gene>
    <name evidence="2" type="ORF">L195_g063603</name>
</gene>
<proteinExistence type="predicted"/>
<comment type="caution">
    <text evidence="2">The sequence shown here is derived from an EMBL/GenBank/DDBJ whole genome shotgun (WGS) entry which is preliminary data.</text>
</comment>
<feature type="compositionally biased region" description="Low complexity" evidence="1">
    <location>
        <begin position="22"/>
        <end position="35"/>
    </location>
</feature>
<accession>A0A2K3KMX6</accession>
<reference evidence="2 3" key="1">
    <citation type="journal article" date="2014" name="Am. J. Bot.">
        <title>Genome assembly and annotation for red clover (Trifolium pratense; Fabaceae).</title>
        <authorList>
            <person name="Istvanek J."/>
            <person name="Jaros M."/>
            <person name="Krenek A."/>
            <person name="Repkova J."/>
        </authorList>
    </citation>
    <scope>NUCLEOTIDE SEQUENCE [LARGE SCALE GENOMIC DNA]</scope>
    <source>
        <strain evidence="3">cv. Tatra</strain>
        <tissue evidence="2">Young leaves</tissue>
    </source>
</reference>
<organism evidence="2 3">
    <name type="scientific">Trifolium pratense</name>
    <name type="common">Red clover</name>
    <dbReference type="NCBI Taxonomy" id="57577"/>
    <lineage>
        <taxon>Eukaryota</taxon>
        <taxon>Viridiplantae</taxon>
        <taxon>Streptophyta</taxon>
        <taxon>Embryophyta</taxon>
        <taxon>Tracheophyta</taxon>
        <taxon>Spermatophyta</taxon>
        <taxon>Magnoliopsida</taxon>
        <taxon>eudicotyledons</taxon>
        <taxon>Gunneridae</taxon>
        <taxon>Pentapetalae</taxon>
        <taxon>rosids</taxon>
        <taxon>fabids</taxon>
        <taxon>Fabales</taxon>
        <taxon>Fabaceae</taxon>
        <taxon>Papilionoideae</taxon>
        <taxon>50 kb inversion clade</taxon>
        <taxon>NPAAA clade</taxon>
        <taxon>Hologalegina</taxon>
        <taxon>IRL clade</taxon>
        <taxon>Trifolieae</taxon>
        <taxon>Trifolium</taxon>
    </lineage>
</organism>
<evidence type="ECO:0000256" key="1">
    <source>
        <dbReference type="SAM" id="MobiDB-lite"/>
    </source>
</evidence>
<dbReference type="AlphaFoldDB" id="A0A2K3KMX6"/>